<accession>A0A0F8AWJ3</accession>
<dbReference type="EC" id="4.2.1.-" evidence="2"/>
<dbReference type="GO" id="GO:0016829">
    <property type="term" value="F:lyase activity"/>
    <property type="evidence" value="ECO:0007669"/>
    <property type="project" value="UniProtKB-KW"/>
</dbReference>
<dbReference type="Gene3D" id="3.20.20.150">
    <property type="entry name" value="Divalent-metal-dependent TIM barrel enzymes"/>
    <property type="match status" value="1"/>
</dbReference>
<organism evidence="2 3">
    <name type="scientific">Ceratocystis fimbriata f. sp. platani</name>
    <dbReference type="NCBI Taxonomy" id="88771"/>
    <lineage>
        <taxon>Eukaryota</taxon>
        <taxon>Fungi</taxon>
        <taxon>Dikarya</taxon>
        <taxon>Ascomycota</taxon>
        <taxon>Pezizomycotina</taxon>
        <taxon>Sordariomycetes</taxon>
        <taxon>Hypocreomycetidae</taxon>
        <taxon>Microascales</taxon>
        <taxon>Ceratocystidaceae</taxon>
        <taxon>Ceratocystis</taxon>
    </lineage>
</organism>
<feature type="domain" description="Xylose isomerase-like TIM barrel" evidence="1">
    <location>
        <begin position="26"/>
        <end position="328"/>
    </location>
</feature>
<name>A0A0F8AWJ3_CERFI</name>
<dbReference type="InterPro" id="IPR036237">
    <property type="entry name" value="Xyl_isomerase-like_sf"/>
</dbReference>
<reference evidence="2 3" key="1">
    <citation type="submission" date="2015-04" db="EMBL/GenBank/DDBJ databases">
        <title>Genome sequence of Ceratocystis platani, a major pathogen of plane trees.</title>
        <authorList>
            <person name="Belbahri L."/>
        </authorList>
    </citation>
    <scope>NUCLEOTIDE SEQUENCE [LARGE SCALE GENOMIC DNA]</scope>
    <source>
        <strain evidence="2 3">CFO</strain>
    </source>
</reference>
<dbReference type="InterPro" id="IPR050312">
    <property type="entry name" value="IolE/XylAMocC-like"/>
</dbReference>
<dbReference type="AlphaFoldDB" id="A0A0F8AWJ3"/>
<protein>
    <submittedName>
        <fullName evidence="2">3-dehydroshikimate dehydratase</fullName>
        <ecNumber evidence="2">4.2.1.-</ecNumber>
    </submittedName>
</protein>
<dbReference type="SUPFAM" id="SSF51658">
    <property type="entry name" value="Xylose isomerase-like"/>
    <property type="match status" value="1"/>
</dbReference>
<evidence type="ECO:0000313" key="2">
    <source>
        <dbReference type="EMBL" id="KKF92301.1"/>
    </source>
</evidence>
<dbReference type="Pfam" id="PF01261">
    <property type="entry name" value="AP_endonuc_2"/>
    <property type="match status" value="1"/>
</dbReference>
<dbReference type="Proteomes" id="UP000034841">
    <property type="component" value="Unassembled WGS sequence"/>
</dbReference>
<keyword evidence="2" id="KW-0456">Lyase</keyword>
<keyword evidence="3" id="KW-1185">Reference proteome</keyword>
<dbReference type="EMBL" id="LBBL01000462">
    <property type="protein sequence ID" value="KKF92301.1"/>
    <property type="molecule type" value="Genomic_DNA"/>
</dbReference>
<dbReference type="OrthoDB" id="5360893at2759"/>
<dbReference type="PANTHER" id="PTHR12110:SF21">
    <property type="entry name" value="XYLOSE ISOMERASE-LIKE TIM BARREL DOMAIN-CONTAINING PROTEIN"/>
    <property type="match status" value="1"/>
</dbReference>
<evidence type="ECO:0000259" key="1">
    <source>
        <dbReference type="Pfam" id="PF01261"/>
    </source>
</evidence>
<dbReference type="PANTHER" id="PTHR12110">
    <property type="entry name" value="HYDROXYPYRUVATE ISOMERASE"/>
    <property type="match status" value="1"/>
</dbReference>
<sequence length="425" mass="46372">MPSQLGISTMSLGRCWAGHSFEHKMDMAAKYGYAGIELWHEDLMDIADRYPNGGAASLENQKTAARYVRSLCDARNLTILCLQPFALLEGAIDPAVHPARLQELEHWMELTRQLGTDLIHIASSMAPASELSADLELAVTHLRAAGELALRQNPPVRLSYESLAWGSRVDKWEQSWDIVKAVDLPNFGLCLDTFNIAGRIFADPSRANGCTEDAQKAVDASMKRLVASVDVSRVFFVQVVDAALLAEPLLPGHKYYDPAQPCRMSWSRNCRLFYGETEYGAYLPVKQISAAIFKGLGFEGWVSLELFNKRMSETDKGVPEELARRGAESWDRLVADMDLTVASKSAKAVVPATMATATPIMPAIAAGPVVSTVAVAATKPVRLLPRAQKNQAAHVVDGSLLRKALPASVYVLASSMCLYLGLILV</sequence>
<dbReference type="InterPro" id="IPR013022">
    <property type="entry name" value="Xyl_isomerase-like_TIM-brl"/>
</dbReference>
<proteinExistence type="predicted"/>
<comment type="caution">
    <text evidence="2">The sequence shown here is derived from an EMBL/GenBank/DDBJ whole genome shotgun (WGS) entry which is preliminary data.</text>
</comment>
<gene>
    <name evidence="2" type="primary">qa-4</name>
    <name evidence="2" type="ORF">CFO_g5345</name>
</gene>
<evidence type="ECO:0000313" key="3">
    <source>
        <dbReference type="Proteomes" id="UP000034841"/>
    </source>
</evidence>